<sequence>MTRAPRGRLKVVPDDWSEHHQPAAYGFLTGDCAAFRAGTPGDWTPGGTTDTPGVEWRWRHMPCSAQFLTQSNRPITVADGVEVLATHRVSVPMASTFLHYGDTITILDNPDDPALNGRDLQVLVAETGTTNWTRDYLCQDVNNRAEAA</sequence>
<proteinExistence type="predicted"/>
<dbReference type="RefSeq" id="WP_101624044.1">
    <property type="nucleotide sequence ID" value="NZ_FXZC01000003.1"/>
</dbReference>
<protein>
    <submittedName>
        <fullName evidence="1">Uncharacterized protein</fullName>
    </submittedName>
</protein>
<accession>A0A2H1IWF7</accession>
<dbReference type="AlphaFoldDB" id="A0A2H1IWF7"/>
<evidence type="ECO:0000313" key="1">
    <source>
        <dbReference type="EMBL" id="SMX79515.1"/>
    </source>
</evidence>
<dbReference type="Pfam" id="PF19586">
    <property type="entry name" value="DUF6093"/>
    <property type="match status" value="1"/>
</dbReference>
<dbReference type="Proteomes" id="UP000234333">
    <property type="component" value="Unassembled WGS sequence"/>
</dbReference>
<gene>
    <name evidence="1" type="ORF">BC102111_01661</name>
</gene>
<dbReference type="EMBL" id="FXZC01000003">
    <property type="protein sequence ID" value="SMX79515.1"/>
    <property type="molecule type" value="Genomic_DNA"/>
</dbReference>
<organism evidence="1 2">
    <name type="scientific">Brevibacterium casei CIP 102111</name>
    <dbReference type="NCBI Taxonomy" id="1255625"/>
    <lineage>
        <taxon>Bacteria</taxon>
        <taxon>Bacillati</taxon>
        <taxon>Actinomycetota</taxon>
        <taxon>Actinomycetes</taxon>
        <taxon>Micrococcales</taxon>
        <taxon>Brevibacteriaceae</taxon>
        <taxon>Brevibacterium</taxon>
    </lineage>
</organism>
<evidence type="ECO:0000313" key="2">
    <source>
        <dbReference type="Proteomes" id="UP000234333"/>
    </source>
</evidence>
<reference evidence="1 2" key="1">
    <citation type="submission" date="2017-03" db="EMBL/GenBank/DDBJ databases">
        <authorList>
            <person name="Afonso C.L."/>
            <person name="Miller P.J."/>
            <person name="Scott M.A."/>
            <person name="Spackman E."/>
            <person name="Goraichik I."/>
            <person name="Dimitrov K.M."/>
            <person name="Suarez D.L."/>
            <person name="Swayne D.E."/>
        </authorList>
    </citation>
    <scope>NUCLEOTIDE SEQUENCE [LARGE SCALE GENOMIC DNA]</scope>
    <source>
        <strain evidence="1 2">CIP 102111</strain>
    </source>
</reference>
<dbReference type="GeneID" id="99775351"/>
<dbReference type="InterPro" id="IPR046075">
    <property type="entry name" value="DUF6093"/>
</dbReference>
<name>A0A2H1IWF7_9MICO</name>